<keyword evidence="1" id="KW-0812">Transmembrane</keyword>
<organism evidence="2 3">
    <name type="scientific">Streptomyces chartreusis NRRL 3882</name>
    <dbReference type="NCBI Taxonomy" id="1079985"/>
    <lineage>
        <taxon>Bacteria</taxon>
        <taxon>Bacillati</taxon>
        <taxon>Actinomycetota</taxon>
        <taxon>Actinomycetes</taxon>
        <taxon>Kitasatosporales</taxon>
        <taxon>Streptomycetaceae</taxon>
        <taxon>Streptomyces</taxon>
    </lineage>
</organism>
<dbReference type="RefSeq" id="WP_158688370.1">
    <property type="nucleotide sequence ID" value="NZ_LT962942.1"/>
</dbReference>
<dbReference type="Proteomes" id="UP000235464">
    <property type="component" value="Chromosome I"/>
</dbReference>
<evidence type="ECO:0000313" key="2">
    <source>
        <dbReference type="EMBL" id="SOR80146.1"/>
    </source>
</evidence>
<gene>
    <name evidence="2" type="ORF">SCNRRL3882_3602</name>
</gene>
<dbReference type="EMBL" id="LT963352">
    <property type="protein sequence ID" value="SOR80146.1"/>
    <property type="molecule type" value="Genomic_DNA"/>
</dbReference>
<accession>A0A2N9B9Y2</accession>
<evidence type="ECO:0000313" key="3">
    <source>
        <dbReference type="Proteomes" id="UP000235464"/>
    </source>
</evidence>
<keyword evidence="3" id="KW-1185">Reference proteome</keyword>
<dbReference type="OrthoDB" id="9916719at2"/>
<name>A0A2N9B9Y2_STRCX</name>
<evidence type="ECO:0000256" key="1">
    <source>
        <dbReference type="SAM" id="Phobius"/>
    </source>
</evidence>
<feature type="transmembrane region" description="Helical" evidence="1">
    <location>
        <begin position="12"/>
        <end position="31"/>
    </location>
</feature>
<keyword evidence="1" id="KW-0472">Membrane</keyword>
<dbReference type="AlphaFoldDB" id="A0A2N9B9Y2"/>
<protein>
    <submittedName>
        <fullName evidence="2">Uncharacterized protein</fullName>
    </submittedName>
</protein>
<feature type="transmembrane region" description="Helical" evidence="1">
    <location>
        <begin position="37"/>
        <end position="55"/>
    </location>
</feature>
<sequence length="57" mass="5560">MSAGEGGSGSEGLPLRWVVILLASLIGGVAVGRVEGLGAGVTVAIGLAGFLHLVMRS</sequence>
<reference evidence="3" key="1">
    <citation type="submission" date="2017-11" db="EMBL/GenBank/DDBJ databases">
        <authorList>
            <person name="Wibberg D."/>
        </authorList>
    </citation>
    <scope>NUCLEOTIDE SEQUENCE [LARGE SCALE GENOMIC DNA]</scope>
</reference>
<proteinExistence type="predicted"/>
<keyword evidence="1" id="KW-1133">Transmembrane helix</keyword>